<proteinExistence type="predicted"/>
<dbReference type="Proteomes" id="UP000814033">
    <property type="component" value="Unassembled WGS sequence"/>
</dbReference>
<comment type="caution">
    <text evidence="1">The sequence shown here is derived from an EMBL/GenBank/DDBJ whole genome shotgun (WGS) entry which is preliminary data.</text>
</comment>
<gene>
    <name evidence="1" type="ORF">FA95DRAFT_1461776</name>
</gene>
<feature type="non-terminal residue" evidence="1">
    <location>
        <position position="1"/>
    </location>
</feature>
<organism evidence="1 2">
    <name type="scientific">Auriscalpium vulgare</name>
    <dbReference type="NCBI Taxonomy" id="40419"/>
    <lineage>
        <taxon>Eukaryota</taxon>
        <taxon>Fungi</taxon>
        <taxon>Dikarya</taxon>
        <taxon>Basidiomycota</taxon>
        <taxon>Agaricomycotina</taxon>
        <taxon>Agaricomycetes</taxon>
        <taxon>Russulales</taxon>
        <taxon>Auriscalpiaceae</taxon>
        <taxon>Auriscalpium</taxon>
    </lineage>
</organism>
<reference evidence="1" key="1">
    <citation type="submission" date="2021-02" db="EMBL/GenBank/DDBJ databases">
        <authorList>
            <consortium name="DOE Joint Genome Institute"/>
            <person name="Ahrendt S."/>
            <person name="Looney B.P."/>
            <person name="Miyauchi S."/>
            <person name="Morin E."/>
            <person name="Drula E."/>
            <person name="Courty P.E."/>
            <person name="Chicoki N."/>
            <person name="Fauchery L."/>
            <person name="Kohler A."/>
            <person name="Kuo A."/>
            <person name="Labutti K."/>
            <person name="Pangilinan J."/>
            <person name="Lipzen A."/>
            <person name="Riley R."/>
            <person name="Andreopoulos W."/>
            <person name="He G."/>
            <person name="Johnson J."/>
            <person name="Barry K.W."/>
            <person name="Grigoriev I.V."/>
            <person name="Nagy L."/>
            <person name="Hibbett D."/>
            <person name="Henrissat B."/>
            <person name="Matheny P.B."/>
            <person name="Labbe J."/>
            <person name="Martin F."/>
        </authorList>
    </citation>
    <scope>NUCLEOTIDE SEQUENCE</scope>
    <source>
        <strain evidence="1">FP105234-sp</strain>
    </source>
</reference>
<name>A0ACB8R374_9AGAM</name>
<reference evidence="1" key="2">
    <citation type="journal article" date="2022" name="New Phytol.">
        <title>Evolutionary transition to the ectomycorrhizal habit in the genomes of a hyperdiverse lineage of mushroom-forming fungi.</title>
        <authorList>
            <person name="Looney B."/>
            <person name="Miyauchi S."/>
            <person name="Morin E."/>
            <person name="Drula E."/>
            <person name="Courty P.E."/>
            <person name="Kohler A."/>
            <person name="Kuo A."/>
            <person name="LaButti K."/>
            <person name="Pangilinan J."/>
            <person name="Lipzen A."/>
            <person name="Riley R."/>
            <person name="Andreopoulos W."/>
            <person name="He G."/>
            <person name="Johnson J."/>
            <person name="Nolan M."/>
            <person name="Tritt A."/>
            <person name="Barry K.W."/>
            <person name="Grigoriev I.V."/>
            <person name="Nagy L.G."/>
            <person name="Hibbett D."/>
            <person name="Henrissat B."/>
            <person name="Matheny P.B."/>
            <person name="Labbe J."/>
            <person name="Martin F.M."/>
        </authorList>
    </citation>
    <scope>NUCLEOTIDE SEQUENCE</scope>
    <source>
        <strain evidence="1">FP105234-sp</strain>
    </source>
</reference>
<evidence type="ECO:0000313" key="2">
    <source>
        <dbReference type="Proteomes" id="UP000814033"/>
    </source>
</evidence>
<accession>A0ACB8R374</accession>
<protein>
    <submittedName>
        <fullName evidence="1">Uncharacterized protein</fullName>
    </submittedName>
</protein>
<sequence length="91" mass="10373">PPHLLISMRSESVERYARAYAQDPAFHDKWLEAGADPQQPQFQGQCFIRGDNGLLFFRINDEPPRLCVPRTEVEPLLSQVHDSPFEAAHEG</sequence>
<evidence type="ECO:0000313" key="1">
    <source>
        <dbReference type="EMBL" id="KAI0038332.1"/>
    </source>
</evidence>
<feature type="non-terminal residue" evidence="1">
    <location>
        <position position="91"/>
    </location>
</feature>
<dbReference type="EMBL" id="MU276527">
    <property type="protein sequence ID" value="KAI0038332.1"/>
    <property type="molecule type" value="Genomic_DNA"/>
</dbReference>
<keyword evidence="2" id="KW-1185">Reference proteome</keyword>